<dbReference type="GO" id="GO:0030027">
    <property type="term" value="C:lamellipodium"/>
    <property type="evidence" value="ECO:0007669"/>
    <property type="project" value="UniProtKB-SubCell"/>
</dbReference>
<evidence type="ECO:0000256" key="8">
    <source>
        <dbReference type="ARBA" id="ARBA00022990"/>
    </source>
</evidence>
<keyword evidence="9" id="KW-0446">Lipid-binding</keyword>
<dbReference type="EMBL" id="MKHE01000009">
    <property type="protein sequence ID" value="OWK12372.1"/>
    <property type="molecule type" value="Genomic_DNA"/>
</dbReference>
<evidence type="ECO:0000256" key="7">
    <source>
        <dbReference type="ARBA" id="ARBA00022927"/>
    </source>
</evidence>
<evidence type="ECO:0000313" key="15">
    <source>
        <dbReference type="EMBL" id="OWK12372.1"/>
    </source>
</evidence>
<dbReference type="GO" id="GO:0005829">
    <property type="term" value="C:cytosol"/>
    <property type="evidence" value="ECO:0007669"/>
    <property type="project" value="GOC"/>
</dbReference>
<dbReference type="GO" id="GO:0034498">
    <property type="term" value="P:early endosome to Golgi transport"/>
    <property type="evidence" value="ECO:0007669"/>
    <property type="project" value="TreeGrafter"/>
</dbReference>
<dbReference type="Pfam" id="PF03700">
    <property type="entry name" value="Sorting_nexin"/>
    <property type="match status" value="1"/>
</dbReference>
<dbReference type="SUPFAM" id="SSF64268">
    <property type="entry name" value="PX domain"/>
    <property type="match status" value="1"/>
</dbReference>
<keyword evidence="16" id="KW-1185">Reference proteome</keyword>
<dbReference type="Proteomes" id="UP000242450">
    <property type="component" value="Chromosome 9"/>
</dbReference>
<dbReference type="OrthoDB" id="271164at2759"/>
<evidence type="ECO:0000313" key="16">
    <source>
        <dbReference type="Proteomes" id="UP000242450"/>
    </source>
</evidence>
<dbReference type="Pfam" id="PF00787">
    <property type="entry name" value="PX"/>
    <property type="match status" value="1"/>
</dbReference>
<dbReference type="Gene3D" id="1.20.1270.60">
    <property type="entry name" value="Arfaptin homology (AH) domain/BAR domain"/>
    <property type="match status" value="1"/>
</dbReference>
<gene>
    <name evidence="15" type="ORF">Celaphus_00003440</name>
</gene>
<evidence type="ECO:0000256" key="3">
    <source>
        <dbReference type="ARBA" id="ARBA00010883"/>
    </source>
</evidence>
<dbReference type="PANTHER" id="PTHR10555:SF31">
    <property type="entry name" value="SORTING NEXIN-2"/>
    <property type="match status" value="1"/>
</dbReference>
<dbReference type="Gene3D" id="3.30.1520.10">
    <property type="entry name" value="Phox-like domain"/>
    <property type="match status" value="1"/>
</dbReference>
<dbReference type="GO" id="GO:0006886">
    <property type="term" value="P:intracellular protein transport"/>
    <property type="evidence" value="ECO:0007669"/>
    <property type="project" value="InterPro"/>
</dbReference>
<dbReference type="GO" id="GO:0031901">
    <property type="term" value="C:early endosome membrane"/>
    <property type="evidence" value="ECO:0007669"/>
    <property type="project" value="UniProtKB-SubCell"/>
</dbReference>
<keyword evidence="12" id="KW-0175">Coiled coil</keyword>
<dbReference type="Pfam" id="PF09325">
    <property type="entry name" value="Vps5"/>
    <property type="match status" value="1"/>
</dbReference>
<dbReference type="SUPFAM" id="SSF103657">
    <property type="entry name" value="BAR/IMD domain-like"/>
    <property type="match status" value="1"/>
</dbReference>
<keyword evidence="10" id="KW-0472">Membrane</keyword>
<evidence type="ECO:0000256" key="10">
    <source>
        <dbReference type="ARBA" id="ARBA00023136"/>
    </source>
</evidence>
<evidence type="ECO:0000256" key="13">
    <source>
        <dbReference type="SAM" id="MobiDB-lite"/>
    </source>
</evidence>
<comment type="subcellular location">
    <subcellularLocation>
        <location evidence="2">Cell projection</location>
        <location evidence="2">Lamellipodium</location>
    </subcellularLocation>
    <subcellularLocation>
        <location evidence="1">Early endosome membrane</location>
        <topology evidence="1">Peripheral membrane protein</topology>
        <orientation evidence="1">Cytoplasmic side</orientation>
    </subcellularLocation>
</comment>
<dbReference type="AlphaFoldDB" id="A0A212D2B6"/>
<feature type="non-terminal residue" evidence="15">
    <location>
        <position position="1"/>
    </location>
</feature>
<evidence type="ECO:0000259" key="14">
    <source>
        <dbReference type="PROSITE" id="PS50195"/>
    </source>
</evidence>
<evidence type="ECO:0000256" key="11">
    <source>
        <dbReference type="ARBA" id="ARBA00023273"/>
    </source>
</evidence>
<keyword evidence="6" id="KW-0967">Endosome</keyword>
<evidence type="ECO:0000256" key="6">
    <source>
        <dbReference type="ARBA" id="ARBA00022753"/>
    </source>
</evidence>
<feature type="domain" description="PX" evidence="14">
    <location>
        <begin position="1"/>
        <end position="171"/>
    </location>
</feature>
<evidence type="ECO:0000256" key="9">
    <source>
        <dbReference type="ARBA" id="ARBA00023121"/>
    </source>
</evidence>
<keyword evidence="11" id="KW-0966">Cell projection</keyword>
<name>A0A212D2B6_CEREH</name>
<dbReference type="InterPro" id="IPR036871">
    <property type="entry name" value="PX_dom_sf"/>
</dbReference>
<sequence length="424" mass="47909">QSSPSSPDPASFLAEDISTNSNGPKPAEVVLDDDREDLFAEATEEVSLDSPEREPILSSEPSPAVTPVTPTLIAPRIESKSMSAPVIFDRSRDEIEEEANGDVFDIEIGVSDPEKVGMTKVKVGKEDSSSTEFVEKRRAALERYLQRTVKHPTLLQDPDLRQFLESSELPRAVNTQALSGAGILRMVNKAADAVNKMTIKMNESDAWFEEKQQQFENLDQQLRKLHASVEALVCHRKELSANTAAFAKSAAMLGNSEDHTALSRALSQLAEVEEKIDQLHQEQAFADFYVFSELLSDYIRLIAAVKGVFDHRVKCWQKWEDAQITLLKKRETEAKMMVANKPDKIQQAKNEIREWEAKVQQGEREFEQISQTIRKEVGRFEASIKERVKDFKTVIIKYLESLVQTQQQLIKYWEAFLPEAKAIA</sequence>
<evidence type="ECO:0000256" key="5">
    <source>
        <dbReference type="ARBA" id="ARBA00022553"/>
    </source>
</evidence>
<comment type="similarity">
    <text evidence="3">Belongs to the sorting nexin family.</text>
</comment>
<evidence type="ECO:0000256" key="2">
    <source>
        <dbReference type="ARBA" id="ARBA00004510"/>
    </source>
</evidence>
<keyword evidence="5" id="KW-0597">Phosphoprotein</keyword>
<evidence type="ECO:0000256" key="1">
    <source>
        <dbReference type="ARBA" id="ARBA00004469"/>
    </source>
</evidence>
<evidence type="ECO:0000256" key="4">
    <source>
        <dbReference type="ARBA" id="ARBA00022448"/>
    </source>
</evidence>
<comment type="caution">
    <text evidence="15">The sequence shown here is derived from an EMBL/GenBank/DDBJ whole genome shotgun (WGS) entry which is preliminary data.</text>
</comment>
<protein>
    <submittedName>
        <fullName evidence="15">SNX2</fullName>
    </submittedName>
</protein>
<dbReference type="InterPro" id="IPR027267">
    <property type="entry name" value="AH/BAR_dom_sf"/>
</dbReference>
<feature type="coiled-coil region" evidence="12">
    <location>
        <begin position="338"/>
        <end position="372"/>
    </location>
</feature>
<keyword evidence="8" id="KW-0007">Acetylation</keyword>
<keyword evidence="7" id="KW-0653">Protein transport</keyword>
<dbReference type="PANTHER" id="PTHR10555">
    <property type="entry name" value="SORTING NEXIN"/>
    <property type="match status" value="1"/>
</dbReference>
<organism evidence="15 16">
    <name type="scientific">Cervus elaphus hippelaphus</name>
    <name type="common">European red deer</name>
    <dbReference type="NCBI Taxonomy" id="46360"/>
    <lineage>
        <taxon>Eukaryota</taxon>
        <taxon>Metazoa</taxon>
        <taxon>Chordata</taxon>
        <taxon>Craniata</taxon>
        <taxon>Vertebrata</taxon>
        <taxon>Euteleostomi</taxon>
        <taxon>Mammalia</taxon>
        <taxon>Eutheria</taxon>
        <taxon>Laurasiatheria</taxon>
        <taxon>Artiodactyla</taxon>
        <taxon>Ruminantia</taxon>
        <taxon>Pecora</taxon>
        <taxon>Cervidae</taxon>
        <taxon>Cervinae</taxon>
        <taxon>Cervus</taxon>
    </lineage>
</organism>
<dbReference type="FunFam" id="1.20.1270.60:FF:000012">
    <property type="entry name" value="Sorting nexin 2"/>
    <property type="match status" value="1"/>
</dbReference>
<dbReference type="PROSITE" id="PS50195">
    <property type="entry name" value="PX"/>
    <property type="match status" value="1"/>
</dbReference>
<keyword evidence="4" id="KW-0813">Transport</keyword>
<feature type="region of interest" description="Disordered" evidence="13">
    <location>
        <begin position="1"/>
        <end position="68"/>
    </location>
</feature>
<dbReference type="InterPro" id="IPR005329">
    <property type="entry name" value="Sorting_nexin_N"/>
</dbReference>
<reference evidence="15 16" key="1">
    <citation type="journal article" date="2018" name="Mol. Genet. Genomics">
        <title>The red deer Cervus elaphus genome CerEla1.0: sequencing, annotating, genes, and chromosomes.</title>
        <authorList>
            <person name="Bana N.A."/>
            <person name="Nyiri A."/>
            <person name="Nagy J."/>
            <person name="Frank K."/>
            <person name="Nagy T."/>
            <person name="Steger V."/>
            <person name="Schiller M."/>
            <person name="Lakatos P."/>
            <person name="Sugar L."/>
            <person name="Horn P."/>
            <person name="Barta E."/>
            <person name="Orosz L."/>
        </authorList>
    </citation>
    <scope>NUCLEOTIDE SEQUENCE [LARGE SCALE GENOMIC DNA]</scope>
    <source>
        <strain evidence="15">Hungarian</strain>
    </source>
</reference>
<accession>A0A212D2B6</accession>
<dbReference type="InterPro" id="IPR015404">
    <property type="entry name" value="Vps5_C"/>
</dbReference>
<dbReference type="InterPro" id="IPR001683">
    <property type="entry name" value="PX_dom"/>
</dbReference>
<evidence type="ECO:0000256" key="12">
    <source>
        <dbReference type="SAM" id="Coils"/>
    </source>
</evidence>
<proteinExistence type="inferred from homology"/>
<dbReference type="GO" id="GO:0035091">
    <property type="term" value="F:phosphatidylinositol binding"/>
    <property type="evidence" value="ECO:0007669"/>
    <property type="project" value="InterPro"/>
</dbReference>